<dbReference type="Proteomes" id="UP000245125">
    <property type="component" value="Unassembled WGS sequence"/>
</dbReference>
<keyword evidence="3" id="KW-1185">Reference proteome</keyword>
<dbReference type="PANTHER" id="PTHR19328:SF75">
    <property type="entry name" value="ALDOSE SUGAR DEHYDROGENASE YLII"/>
    <property type="match status" value="1"/>
</dbReference>
<name>A0A2U3QHI1_9BACT</name>
<dbReference type="InterPro" id="IPR011041">
    <property type="entry name" value="Quinoprot_gluc/sorb_DH_b-prop"/>
</dbReference>
<dbReference type="EMBL" id="OUUY01000082">
    <property type="protein sequence ID" value="SPQ00863.1"/>
    <property type="molecule type" value="Genomic_DNA"/>
</dbReference>
<feature type="domain" description="Glucose/Sorbosone dehydrogenase" evidence="1">
    <location>
        <begin position="1"/>
        <end position="212"/>
    </location>
</feature>
<sequence>MAFGPDGFLYIGMGDGGSAGDPFNNAHNHGSLLGKILRIDVESGVLPYGVPATNPFVLSSGYRPEILALGLRNPWRYSFDRLTGDLYIGDVGQNLYEEVDFQLASSTGGENYGWNIMEASHCFIASSCSSAGLVLPVAEYDHQTGDCSVTGGMIYRGQKYPGLQGVYLYGDYCSGRIRGLKNEGGTFLNTILFDSTFTITTFGEDESGGLYFADYASGTIYRVIEAISGIPVPAGRQVFTFPVADSPMVSPDPAQLNPFGFGPLASGGKTIQFQVALVQFAGAGDVYLAYSVSTDPVIFLW</sequence>
<organism evidence="2 3">
    <name type="scientific">Candidatus Sulfobium mesophilum</name>
    <dbReference type="NCBI Taxonomy" id="2016548"/>
    <lineage>
        <taxon>Bacteria</taxon>
        <taxon>Pseudomonadati</taxon>
        <taxon>Nitrospirota</taxon>
        <taxon>Nitrospiria</taxon>
        <taxon>Nitrospirales</taxon>
        <taxon>Nitrospiraceae</taxon>
        <taxon>Candidatus Sulfobium</taxon>
    </lineage>
</organism>
<protein>
    <recommendedName>
        <fullName evidence="1">Glucose/Sorbosone dehydrogenase domain-containing protein</fullName>
    </recommendedName>
</protein>
<evidence type="ECO:0000259" key="1">
    <source>
        <dbReference type="Pfam" id="PF07995"/>
    </source>
</evidence>
<gene>
    <name evidence="2" type="ORF">NBG4_360002</name>
</gene>
<evidence type="ECO:0000313" key="2">
    <source>
        <dbReference type="EMBL" id="SPQ00863.1"/>
    </source>
</evidence>
<accession>A0A2U3QHI1</accession>
<dbReference type="InterPro" id="IPR012938">
    <property type="entry name" value="Glc/Sorbosone_DH"/>
</dbReference>
<dbReference type="Pfam" id="PF07995">
    <property type="entry name" value="GSDH"/>
    <property type="match status" value="1"/>
</dbReference>
<proteinExistence type="predicted"/>
<reference evidence="3" key="1">
    <citation type="submission" date="2018-03" db="EMBL/GenBank/DDBJ databases">
        <authorList>
            <person name="Zecchin S."/>
        </authorList>
    </citation>
    <scope>NUCLEOTIDE SEQUENCE [LARGE SCALE GENOMIC DNA]</scope>
</reference>
<dbReference type="SUPFAM" id="SSF50952">
    <property type="entry name" value="Soluble quinoprotein glucose dehydrogenase"/>
    <property type="match status" value="1"/>
</dbReference>
<dbReference type="Gene3D" id="2.120.10.30">
    <property type="entry name" value="TolB, C-terminal domain"/>
    <property type="match status" value="1"/>
</dbReference>
<dbReference type="InterPro" id="IPR011042">
    <property type="entry name" value="6-blade_b-propeller_TolB-like"/>
</dbReference>
<dbReference type="AlphaFoldDB" id="A0A2U3QHI1"/>
<dbReference type="PANTHER" id="PTHR19328">
    <property type="entry name" value="HEDGEHOG-INTERACTING PROTEIN"/>
    <property type="match status" value="1"/>
</dbReference>
<evidence type="ECO:0000313" key="3">
    <source>
        <dbReference type="Proteomes" id="UP000245125"/>
    </source>
</evidence>